<dbReference type="RefSeq" id="WP_129874633.1">
    <property type="nucleotide sequence ID" value="NZ_SEWG01000001.1"/>
</dbReference>
<dbReference type="EMBL" id="SEWG01000001">
    <property type="protein sequence ID" value="RYU91903.1"/>
    <property type="molecule type" value="Genomic_DNA"/>
</dbReference>
<feature type="domain" description="HTH hxlR-type" evidence="4">
    <location>
        <begin position="13"/>
        <end position="110"/>
    </location>
</feature>
<comment type="caution">
    <text evidence="5">The sequence shown here is derived from an EMBL/GenBank/DDBJ whole genome shotgun (WGS) entry which is preliminary data.</text>
</comment>
<dbReference type="OrthoDB" id="8231503at2"/>
<keyword evidence="2" id="KW-0238">DNA-binding</keyword>
<dbReference type="Pfam" id="PF01638">
    <property type="entry name" value="HxlR"/>
    <property type="match status" value="1"/>
</dbReference>
<accession>A0A4Q5LRB0</accession>
<evidence type="ECO:0000313" key="5">
    <source>
        <dbReference type="EMBL" id="RYU91903.1"/>
    </source>
</evidence>
<keyword evidence="1" id="KW-0805">Transcription regulation</keyword>
<dbReference type="PANTHER" id="PTHR33204">
    <property type="entry name" value="TRANSCRIPTIONAL REGULATOR, MARR FAMILY"/>
    <property type="match status" value="1"/>
</dbReference>
<dbReference type="InterPro" id="IPR036390">
    <property type="entry name" value="WH_DNA-bd_sf"/>
</dbReference>
<dbReference type="InterPro" id="IPR036388">
    <property type="entry name" value="WH-like_DNA-bd_sf"/>
</dbReference>
<sequence length="110" mass="12085">MTNETEDLTSPECPAEETLKAVTGKWKPMIIRLALEGPLRFNTLLKQLPGSNKESVSNALKDLEGAGILIKNVIRLKPLHIEYTLSEKGKTITPILKTMEVLSAQACAKL</sequence>
<evidence type="ECO:0000313" key="6">
    <source>
        <dbReference type="Proteomes" id="UP000293331"/>
    </source>
</evidence>
<dbReference type="PROSITE" id="PS51118">
    <property type="entry name" value="HTH_HXLR"/>
    <property type="match status" value="1"/>
</dbReference>
<keyword evidence="6" id="KW-1185">Reference proteome</keyword>
<dbReference type="AlphaFoldDB" id="A0A4Q5LRB0"/>
<dbReference type="Proteomes" id="UP000293331">
    <property type="component" value="Unassembled WGS sequence"/>
</dbReference>
<dbReference type="SUPFAM" id="SSF46785">
    <property type="entry name" value="Winged helix' DNA-binding domain"/>
    <property type="match status" value="1"/>
</dbReference>
<dbReference type="Gene3D" id="1.10.10.10">
    <property type="entry name" value="Winged helix-like DNA-binding domain superfamily/Winged helix DNA-binding domain"/>
    <property type="match status" value="1"/>
</dbReference>
<protein>
    <submittedName>
        <fullName evidence="5">Transcriptional regulator</fullName>
    </submittedName>
</protein>
<evidence type="ECO:0000259" key="4">
    <source>
        <dbReference type="PROSITE" id="PS51118"/>
    </source>
</evidence>
<organism evidence="5 6">
    <name type="scientific">Mucilaginibacter terrigena</name>
    <dbReference type="NCBI Taxonomy" id="2492395"/>
    <lineage>
        <taxon>Bacteria</taxon>
        <taxon>Pseudomonadati</taxon>
        <taxon>Bacteroidota</taxon>
        <taxon>Sphingobacteriia</taxon>
        <taxon>Sphingobacteriales</taxon>
        <taxon>Sphingobacteriaceae</taxon>
        <taxon>Mucilaginibacter</taxon>
    </lineage>
</organism>
<dbReference type="InterPro" id="IPR002577">
    <property type="entry name" value="HTH_HxlR"/>
</dbReference>
<gene>
    <name evidence="5" type="ORF">EWM62_00215</name>
</gene>
<keyword evidence="3" id="KW-0804">Transcription</keyword>
<proteinExistence type="predicted"/>
<evidence type="ECO:0000256" key="3">
    <source>
        <dbReference type="ARBA" id="ARBA00023163"/>
    </source>
</evidence>
<evidence type="ECO:0000256" key="2">
    <source>
        <dbReference type="ARBA" id="ARBA00023125"/>
    </source>
</evidence>
<reference evidence="5 6" key="1">
    <citation type="submission" date="2019-02" db="EMBL/GenBank/DDBJ databases">
        <title>Bacterial novel species Mucilaginibacter sp. 17JY9-4 isolated from soil.</title>
        <authorList>
            <person name="Jung H.-Y."/>
        </authorList>
    </citation>
    <scope>NUCLEOTIDE SEQUENCE [LARGE SCALE GENOMIC DNA]</scope>
    <source>
        <strain evidence="5 6">17JY9-4</strain>
    </source>
</reference>
<dbReference type="PANTHER" id="PTHR33204:SF18">
    <property type="entry name" value="TRANSCRIPTIONAL REGULATORY PROTEIN"/>
    <property type="match status" value="1"/>
</dbReference>
<dbReference type="GO" id="GO:0003677">
    <property type="term" value="F:DNA binding"/>
    <property type="evidence" value="ECO:0007669"/>
    <property type="project" value="UniProtKB-KW"/>
</dbReference>
<evidence type="ECO:0000256" key="1">
    <source>
        <dbReference type="ARBA" id="ARBA00023015"/>
    </source>
</evidence>
<name>A0A4Q5LRB0_9SPHI</name>